<sequence>METSQSEQLLRNCVEVKFNKHGEREEKGTQGQEIDFDLDYVVLINPDFCKDVELKEKAHLKIPEPTYNGVPSLLIKHPEILRYLIDVCGADKTKTVAKNSIDVKMIWKNHTFNKYVPVKSLQKIPTLEEHRMTKKLLRAGVLINILDPVSDLVKILQVKHRPLFEFWMKSNKIVPIDMLAWIASNKKDCSMSHTDVILDHNTLFTSQRDNRHELLIGAESMTKTVEQCLKVIKLSDRFSIIYSKGDEREPEIHYMTPANQDLSSPDRLTTLLKAMRVNSRLCARLISNYNGHRLDLLLRHLWHNLISIEFLPPHPSMTDYRELTHNDMIYLKFEANPYHKASAGMTTVTKMNVREVAFKRKFRCTQLEHGFFSLISVLLIKL</sequence>
<protein>
    <submittedName>
        <fullName evidence="1">Uncharacterized protein</fullName>
    </submittedName>
</protein>
<proteinExistence type="predicted"/>
<reference evidence="1" key="1">
    <citation type="submission" date="2015-11" db="EMBL/GenBank/DDBJ databases">
        <authorList>
            <person name="Chen M.H."/>
            <person name="Kuo S.T."/>
            <person name="Chang P.H."/>
        </authorList>
    </citation>
    <scope>NUCLEOTIDE SEQUENCE</scope>
    <source>
        <strain evidence="1">Taiwan/2005</strain>
    </source>
</reference>
<organism evidence="1">
    <name type="scientific">Abalone herpesvirus Taiwan/2005</name>
    <dbReference type="NCBI Taxonomy" id="1821058"/>
    <lineage>
        <taxon>Viruses</taxon>
        <taxon>Duplodnaviria</taxon>
        <taxon>Heunggongvirae</taxon>
        <taxon>Peploviricota</taxon>
        <taxon>Herviviricetes</taxon>
        <taxon>Herpesvirales</taxon>
    </lineage>
</organism>
<evidence type="ECO:0000313" key="1">
    <source>
        <dbReference type="EMBL" id="AMW36253.1"/>
    </source>
</evidence>
<accession>A0A143DHC5</accession>
<gene>
    <name evidence="1" type="ORF">tc2005_p109c</name>
</gene>
<dbReference type="EMBL" id="KU096999">
    <property type="protein sequence ID" value="AMW36253.1"/>
    <property type="molecule type" value="Genomic_DNA"/>
</dbReference>
<name>A0A143DHC5_9VIRU</name>